<evidence type="ECO:0000313" key="4">
    <source>
        <dbReference type="EMBL" id="GAA4282792.1"/>
    </source>
</evidence>
<dbReference type="InterPro" id="IPR029058">
    <property type="entry name" value="AB_hydrolase_fold"/>
</dbReference>
<comment type="similarity">
    <text evidence="1">Belongs to the AB hydrolase superfamily. AB hydrolase 2 family.</text>
</comment>
<dbReference type="InterPro" id="IPR050565">
    <property type="entry name" value="LYPA1-2/EST-like"/>
</dbReference>
<dbReference type="EMBL" id="BAABAZ010000003">
    <property type="protein sequence ID" value="GAA4282792.1"/>
    <property type="molecule type" value="Genomic_DNA"/>
</dbReference>
<proteinExistence type="inferred from homology"/>
<reference evidence="5" key="1">
    <citation type="journal article" date="2019" name="Int. J. Syst. Evol. Microbiol.">
        <title>The Global Catalogue of Microorganisms (GCM) 10K type strain sequencing project: providing services to taxonomists for standard genome sequencing and annotation.</title>
        <authorList>
            <consortium name="The Broad Institute Genomics Platform"/>
            <consortium name="The Broad Institute Genome Sequencing Center for Infectious Disease"/>
            <person name="Wu L."/>
            <person name="Ma J."/>
        </authorList>
    </citation>
    <scope>NUCLEOTIDE SEQUENCE [LARGE SCALE GENOMIC DNA]</scope>
    <source>
        <strain evidence="5">JCM 17458</strain>
    </source>
</reference>
<dbReference type="PANTHER" id="PTHR10655:SF17">
    <property type="entry name" value="LYSOPHOSPHOLIPASE-LIKE PROTEIN 1"/>
    <property type="match status" value="1"/>
</dbReference>
<dbReference type="SUPFAM" id="SSF53474">
    <property type="entry name" value="alpha/beta-Hydrolases"/>
    <property type="match status" value="1"/>
</dbReference>
<dbReference type="GO" id="GO:0016787">
    <property type="term" value="F:hydrolase activity"/>
    <property type="evidence" value="ECO:0007669"/>
    <property type="project" value="UniProtKB-KW"/>
</dbReference>
<dbReference type="Gene3D" id="3.40.50.1820">
    <property type="entry name" value="alpha/beta hydrolase"/>
    <property type="match status" value="1"/>
</dbReference>
<evidence type="ECO:0000313" key="5">
    <source>
        <dbReference type="Proteomes" id="UP001501586"/>
    </source>
</evidence>
<comment type="caution">
    <text evidence="4">The sequence shown here is derived from an EMBL/GenBank/DDBJ whole genome shotgun (WGS) entry which is preliminary data.</text>
</comment>
<name>A0ABP8EFN0_9MICO</name>
<protein>
    <submittedName>
        <fullName evidence="4">Dienelactone hydrolase family protein</fullName>
    </submittedName>
</protein>
<evidence type="ECO:0000256" key="1">
    <source>
        <dbReference type="ARBA" id="ARBA00006499"/>
    </source>
</evidence>
<evidence type="ECO:0000256" key="2">
    <source>
        <dbReference type="ARBA" id="ARBA00022801"/>
    </source>
</evidence>
<gene>
    <name evidence="4" type="ORF">GCM10022261_03230</name>
</gene>
<dbReference type="Proteomes" id="UP001501586">
    <property type="component" value="Unassembled WGS sequence"/>
</dbReference>
<sequence length="203" mass="21257">MTSGRPTGPVIALFLHGFGSNEHDLTGLAPVLPDGVEWASLRAPFDAGNGGAAWFPITTPGLPDAAPVEAATAQIWAWVDSQLAPETRVVPVGFSQGGLMASQLLRTRPDRVAGTAVLSGFVLQHPQPADAELEDLRPQVFWGRGDADRVISPAAVQRTAAWLPAHSTLTSRVYPGLAHGISAEEAGDLAAFLRTALDTEVPA</sequence>
<dbReference type="InterPro" id="IPR003140">
    <property type="entry name" value="PLipase/COase/thioEstase"/>
</dbReference>
<feature type="domain" description="Phospholipase/carboxylesterase/thioesterase" evidence="3">
    <location>
        <begin position="13"/>
        <end position="195"/>
    </location>
</feature>
<keyword evidence="2 4" id="KW-0378">Hydrolase</keyword>
<keyword evidence="5" id="KW-1185">Reference proteome</keyword>
<dbReference type="Pfam" id="PF02230">
    <property type="entry name" value="Abhydrolase_2"/>
    <property type="match status" value="1"/>
</dbReference>
<dbReference type="PANTHER" id="PTHR10655">
    <property type="entry name" value="LYSOPHOSPHOLIPASE-RELATED"/>
    <property type="match status" value="1"/>
</dbReference>
<evidence type="ECO:0000259" key="3">
    <source>
        <dbReference type="Pfam" id="PF02230"/>
    </source>
</evidence>
<accession>A0ABP8EFN0</accession>
<organism evidence="4 5">
    <name type="scientific">Brevibacterium daeguense</name>
    <dbReference type="NCBI Taxonomy" id="909936"/>
    <lineage>
        <taxon>Bacteria</taxon>
        <taxon>Bacillati</taxon>
        <taxon>Actinomycetota</taxon>
        <taxon>Actinomycetes</taxon>
        <taxon>Micrococcales</taxon>
        <taxon>Brevibacteriaceae</taxon>
        <taxon>Brevibacterium</taxon>
    </lineage>
</organism>